<sequence>MPRYDESNIIRILSGPVDKIAKFKGKEYLKKQMVIIDRSSNSIKILSMSKGVFEQVKECVALNGNPVNYDISLIMGLGYGCRTYNINVWSKQPLSDEDKKLIREMDIPNEFTVKAYYEQLIVVGAQFRIMNKKVMLNKRDLFGQTFPPCEIKHVTNTIVSIGRSDWDFDVDVSRDTVLQKFIKKHWMPVKTLIKKSFKPTYCHVHRTLQPKKHACCPNQLTGGKRRVIFIGDPH</sequence>
<name>A0A0F9RV10_9ZZZZ</name>
<comment type="caution">
    <text evidence="1">The sequence shown here is derived from an EMBL/GenBank/DDBJ whole genome shotgun (WGS) entry which is preliminary data.</text>
</comment>
<proteinExistence type="predicted"/>
<evidence type="ECO:0000313" key="1">
    <source>
        <dbReference type="EMBL" id="KKN60285.1"/>
    </source>
</evidence>
<dbReference type="EMBL" id="LAZR01000700">
    <property type="protein sequence ID" value="KKN60285.1"/>
    <property type="molecule type" value="Genomic_DNA"/>
</dbReference>
<gene>
    <name evidence="1" type="ORF">LCGC14_0533350</name>
</gene>
<organism evidence="1">
    <name type="scientific">marine sediment metagenome</name>
    <dbReference type="NCBI Taxonomy" id="412755"/>
    <lineage>
        <taxon>unclassified sequences</taxon>
        <taxon>metagenomes</taxon>
        <taxon>ecological metagenomes</taxon>
    </lineage>
</organism>
<reference evidence="1" key="1">
    <citation type="journal article" date="2015" name="Nature">
        <title>Complex archaea that bridge the gap between prokaryotes and eukaryotes.</title>
        <authorList>
            <person name="Spang A."/>
            <person name="Saw J.H."/>
            <person name="Jorgensen S.L."/>
            <person name="Zaremba-Niedzwiedzka K."/>
            <person name="Martijn J."/>
            <person name="Lind A.E."/>
            <person name="van Eijk R."/>
            <person name="Schleper C."/>
            <person name="Guy L."/>
            <person name="Ettema T.J."/>
        </authorList>
    </citation>
    <scope>NUCLEOTIDE SEQUENCE</scope>
</reference>
<protein>
    <submittedName>
        <fullName evidence="1">Uncharacterized protein</fullName>
    </submittedName>
</protein>
<dbReference type="AlphaFoldDB" id="A0A0F9RV10"/>
<accession>A0A0F9RV10</accession>